<sequence>MRLFAAVRPPDAALEHLEGALSSVRGGSAARARAGQGGLRWTAPADRHVTLAFYGEVPEGYLEDLAAGLDAVAGEAEPFEASLAGAGVFDRRTLWVGCTGSGWPGLMAAAGAVGAEVAGRPADGRNRPHLTVARARAASGRRDGRRAGAPDRRRALGAGRVPAPGARQADGAVDPAELAHALALYRGPVWTVREVVLVASRLGAGPGGGPAHDVVHRSTIGTVAG</sequence>
<evidence type="ECO:0000256" key="3">
    <source>
        <dbReference type="SAM" id="MobiDB-lite"/>
    </source>
</evidence>
<evidence type="ECO:0000313" key="5">
    <source>
        <dbReference type="Proteomes" id="UP000321484"/>
    </source>
</evidence>
<dbReference type="EMBL" id="BJYK01000001">
    <property type="protein sequence ID" value="GEN79204.1"/>
    <property type="molecule type" value="Genomic_DNA"/>
</dbReference>
<evidence type="ECO:0000256" key="1">
    <source>
        <dbReference type="ARBA" id="ARBA00022801"/>
    </source>
</evidence>
<dbReference type="Pfam" id="PF13563">
    <property type="entry name" value="2_5_RNA_ligase2"/>
    <property type="match status" value="1"/>
</dbReference>
<dbReference type="EC" id="3.1.4.58" evidence="2"/>
<comment type="similarity">
    <text evidence="2">Belongs to the 2H phosphoesterase superfamily. ThpR family.</text>
</comment>
<feature type="active site" description="Proton acceptor" evidence="2">
    <location>
        <position position="129"/>
    </location>
</feature>
<evidence type="ECO:0000256" key="2">
    <source>
        <dbReference type="HAMAP-Rule" id="MF_01940"/>
    </source>
</evidence>
<dbReference type="RefSeq" id="WP_146819141.1">
    <property type="nucleotide sequence ID" value="NZ_BJYK01000001.1"/>
</dbReference>
<gene>
    <name evidence="4" type="ORF">AFE02nite_09380</name>
</gene>
<keyword evidence="5" id="KW-1185">Reference proteome</keyword>
<feature type="short sequence motif" description="HXTX 1" evidence="2">
    <location>
        <begin position="48"/>
        <end position="51"/>
    </location>
</feature>
<feature type="region of interest" description="Disordered" evidence="3">
    <location>
        <begin position="137"/>
        <end position="169"/>
    </location>
</feature>
<dbReference type="SUPFAM" id="SSF55144">
    <property type="entry name" value="LigT-like"/>
    <property type="match status" value="1"/>
</dbReference>
<dbReference type="PANTHER" id="PTHR35561">
    <property type="entry name" value="RNA 2',3'-CYCLIC PHOSPHODIESTERASE"/>
    <property type="match status" value="1"/>
</dbReference>
<name>A0A511YVH1_9CELL</name>
<keyword evidence="1 2" id="KW-0378">Hydrolase</keyword>
<organism evidence="4 5">
    <name type="scientific">Actinotalea fermentans</name>
    <dbReference type="NCBI Taxonomy" id="43671"/>
    <lineage>
        <taxon>Bacteria</taxon>
        <taxon>Bacillati</taxon>
        <taxon>Actinomycetota</taxon>
        <taxon>Actinomycetes</taxon>
        <taxon>Micrococcales</taxon>
        <taxon>Cellulomonadaceae</taxon>
        <taxon>Actinotalea</taxon>
    </lineage>
</organism>
<reference evidence="4 5" key="1">
    <citation type="submission" date="2019-07" db="EMBL/GenBank/DDBJ databases">
        <title>Whole genome shotgun sequence of Actinotalea fermentans NBRC 105374.</title>
        <authorList>
            <person name="Hosoyama A."/>
            <person name="Uohara A."/>
            <person name="Ohji S."/>
            <person name="Ichikawa N."/>
        </authorList>
    </citation>
    <scope>NUCLEOTIDE SEQUENCE [LARGE SCALE GENOMIC DNA]</scope>
    <source>
        <strain evidence="4 5">NBRC 105374</strain>
    </source>
</reference>
<protein>
    <recommendedName>
        <fullName evidence="2">RNA 2',3'-cyclic phosphodiesterase</fullName>
        <shortName evidence="2">RNA 2',3'-CPDase</shortName>
        <ecNumber evidence="2">3.1.4.58</ecNumber>
    </recommendedName>
</protein>
<dbReference type="InterPro" id="IPR004175">
    <property type="entry name" value="RNA_CPDase"/>
</dbReference>
<dbReference type="NCBIfam" id="TIGR02258">
    <property type="entry name" value="2_5_ligase"/>
    <property type="match status" value="1"/>
</dbReference>
<comment type="catalytic activity">
    <reaction evidence="2">
        <text>a 3'-end 2',3'-cyclophospho-ribonucleotide-RNA + H2O = a 3'-end 2'-phospho-ribonucleotide-RNA + H(+)</text>
        <dbReference type="Rhea" id="RHEA:11828"/>
        <dbReference type="Rhea" id="RHEA-COMP:10464"/>
        <dbReference type="Rhea" id="RHEA-COMP:17353"/>
        <dbReference type="ChEBI" id="CHEBI:15377"/>
        <dbReference type="ChEBI" id="CHEBI:15378"/>
        <dbReference type="ChEBI" id="CHEBI:83064"/>
        <dbReference type="ChEBI" id="CHEBI:173113"/>
        <dbReference type="EC" id="3.1.4.58"/>
    </reaction>
</comment>
<dbReference type="Gene3D" id="3.90.1140.10">
    <property type="entry name" value="Cyclic phosphodiesterase"/>
    <property type="match status" value="1"/>
</dbReference>
<dbReference type="Proteomes" id="UP000321484">
    <property type="component" value="Unassembled WGS sequence"/>
</dbReference>
<dbReference type="OrthoDB" id="9787070at2"/>
<feature type="short sequence motif" description="HXTX 2" evidence="2">
    <location>
        <begin position="129"/>
        <end position="132"/>
    </location>
</feature>
<proteinExistence type="inferred from homology"/>
<feature type="compositionally biased region" description="Basic and acidic residues" evidence="3">
    <location>
        <begin position="140"/>
        <end position="154"/>
    </location>
</feature>
<dbReference type="AlphaFoldDB" id="A0A511YVH1"/>
<dbReference type="GO" id="GO:0004113">
    <property type="term" value="F:2',3'-cyclic-nucleotide 3'-phosphodiesterase activity"/>
    <property type="evidence" value="ECO:0007669"/>
    <property type="project" value="InterPro"/>
</dbReference>
<comment type="caution">
    <text evidence="4">The sequence shown here is derived from an EMBL/GenBank/DDBJ whole genome shotgun (WGS) entry which is preliminary data.</text>
</comment>
<dbReference type="HAMAP" id="MF_01940">
    <property type="entry name" value="RNA_CPDase"/>
    <property type="match status" value="1"/>
</dbReference>
<feature type="active site" description="Proton donor" evidence="2">
    <location>
        <position position="48"/>
    </location>
</feature>
<comment type="function">
    <text evidence="2">Hydrolyzes RNA 2',3'-cyclic phosphodiester to an RNA 2'-phosphomonoester.</text>
</comment>
<evidence type="ECO:0000313" key="4">
    <source>
        <dbReference type="EMBL" id="GEN79204.1"/>
    </source>
</evidence>
<dbReference type="PANTHER" id="PTHR35561:SF1">
    <property type="entry name" value="RNA 2',3'-CYCLIC PHOSPHODIESTERASE"/>
    <property type="match status" value="1"/>
</dbReference>
<dbReference type="GO" id="GO:0008664">
    <property type="term" value="F:RNA 2',3'-cyclic 3'-phosphodiesterase activity"/>
    <property type="evidence" value="ECO:0007669"/>
    <property type="project" value="UniProtKB-EC"/>
</dbReference>
<accession>A0A511YVH1</accession>
<dbReference type="InterPro" id="IPR009097">
    <property type="entry name" value="Cyclic_Pdiesterase"/>
</dbReference>